<protein>
    <submittedName>
        <fullName evidence="2">Uncharacterized protein</fullName>
    </submittedName>
</protein>
<evidence type="ECO:0000313" key="3">
    <source>
        <dbReference type="Proteomes" id="UP000193689"/>
    </source>
</evidence>
<evidence type="ECO:0000313" key="2">
    <source>
        <dbReference type="EMBL" id="ORY56424.1"/>
    </source>
</evidence>
<accession>A0A1Y2DBA3</accession>
<proteinExistence type="predicted"/>
<feature type="signal peptide" evidence="1">
    <location>
        <begin position="1"/>
        <end position="23"/>
    </location>
</feature>
<organism evidence="2 3">
    <name type="scientific">Pseudomassariella vexata</name>
    <dbReference type="NCBI Taxonomy" id="1141098"/>
    <lineage>
        <taxon>Eukaryota</taxon>
        <taxon>Fungi</taxon>
        <taxon>Dikarya</taxon>
        <taxon>Ascomycota</taxon>
        <taxon>Pezizomycotina</taxon>
        <taxon>Sordariomycetes</taxon>
        <taxon>Xylariomycetidae</taxon>
        <taxon>Amphisphaeriales</taxon>
        <taxon>Pseudomassariaceae</taxon>
        <taxon>Pseudomassariella</taxon>
    </lineage>
</organism>
<dbReference type="EMBL" id="MCFJ01000023">
    <property type="protein sequence ID" value="ORY56424.1"/>
    <property type="molecule type" value="Genomic_DNA"/>
</dbReference>
<feature type="chain" id="PRO_5013390804" evidence="1">
    <location>
        <begin position="24"/>
        <end position="74"/>
    </location>
</feature>
<comment type="caution">
    <text evidence="2">The sequence shown here is derived from an EMBL/GenBank/DDBJ whole genome shotgun (WGS) entry which is preliminary data.</text>
</comment>
<keyword evidence="3" id="KW-1185">Reference proteome</keyword>
<dbReference type="InParanoid" id="A0A1Y2DBA3"/>
<gene>
    <name evidence="2" type="ORF">BCR38DRAFT_118775</name>
</gene>
<dbReference type="RefSeq" id="XP_040710141.1">
    <property type="nucleotide sequence ID" value="XM_040853451.1"/>
</dbReference>
<dbReference type="AlphaFoldDB" id="A0A1Y2DBA3"/>
<sequence length="74" mass="7603">MRSPIGTVPSCLSLVSSPLLVLAHGSQRTTTCGLDPRLPVSVVTAQGRVDVAGPHQNSQAVYAAPLQPHCGSIT</sequence>
<evidence type="ECO:0000256" key="1">
    <source>
        <dbReference type="SAM" id="SignalP"/>
    </source>
</evidence>
<dbReference type="Proteomes" id="UP000193689">
    <property type="component" value="Unassembled WGS sequence"/>
</dbReference>
<dbReference type="GeneID" id="63769663"/>
<name>A0A1Y2DBA3_9PEZI</name>
<reference evidence="2 3" key="1">
    <citation type="submission" date="2016-07" db="EMBL/GenBank/DDBJ databases">
        <title>Pervasive Adenine N6-methylation of Active Genes in Fungi.</title>
        <authorList>
            <consortium name="DOE Joint Genome Institute"/>
            <person name="Mondo S.J."/>
            <person name="Dannebaum R.O."/>
            <person name="Kuo R.C."/>
            <person name="Labutti K."/>
            <person name="Haridas S."/>
            <person name="Kuo A."/>
            <person name="Salamov A."/>
            <person name="Ahrendt S.R."/>
            <person name="Lipzen A."/>
            <person name="Sullivan W."/>
            <person name="Andreopoulos W.B."/>
            <person name="Clum A."/>
            <person name="Lindquist E."/>
            <person name="Daum C."/>
            <person name="Ramamoorthy G.K."/>
            <person name="Gryganskyi A."/>
            <person name="Culley D."/>
            <person name="Magnuson J.K."/>
            <person name="James T.Y."/>
            <person name="O'Malley M.A."/>
            <person name="Stajich J.E."/>
            <person name="Spatafora J.W."/>
            <person name="Visel A."/>
            <person name="Grigoriev I.V."/>
        </authorList>
    </citation>
    <scope>NUCLEOTIDE SEQUENCE [LARGE SCALE GENOMIC DNA]</scope>
    <source>
        <strain evidence="2 3">CBS 129021</strain>
    </source>
</reference>
<keyword evidence="1" id="KW-0732">Signal</keyword>